<keyword evidence="2" id="KW-1185">Reference proteome</keyword>
<evidence type="ECO:0008006" key="3">
    <source>
        <dbReference type="Google" id="ProtNLM"/>
    </source>
</evidence>
<dbReference type="eggNOG" id="ENOG5033M74">
    <property type="taxonomic scope" value="Bacteria"/>
</dbReference>
<dbReference type="Proteomes" id="UP000038055">
    <property type="component" value="Unassembled WGS sequence"/>
</dbReference>
<dbReference type="EMBL" id="CDOD01000002">
    <property type="protein sequence ID" value="CEN32426.1"/>
    <property type="molecule type" value="Genomic_DNA"/>
</dbReference>
<accession>A0A0B7GYJ8</accession>
<sequence length="474" mass="53838">MIKKVIYTIITVGLFLSCNKDEIIVEKNNSTNWGIDKKIIDDDIRNRIGYDPRFEYIRFKETVIDAPMLSLGEIPLTGQYTYQVVFEKIGGNISEDLQVTISYDASLYEKIKGDYSGFELGETSLVKVLQSTKTMTKGTDDVTFDLTIDNNYKLDKKFIIPFSVKMNNENVKGISNKDYFVVKIFPEQVELKPISTEIEKTIFLKNGTLSANSAEVGINFRSTKGMLSGVKIGLVRDDSVNLPDGQVLAPKAIEGILPKVDFSGNEQTLNFNLDISKLKPELGAYVLPLRWLVYDSSGKSYELDNNKVSVRIGVKRKGLVQNEENSQGSHNEHPLGELITDKSNIAFSYYDDADTGDPDRMLDGDYDETTYFKGGPDQYLTFIFESVKNIKSVRFKMKSTHGMTRCYVYGAQDENGEDLKEQGWADFTEQGEFYTITFKEAIPVKHLYFTNFTSNTRGGIFAWFEIYEVDFYEE</sequence>
<organism evidence="1 2">
    <name type="scientific">Capnocytophaga cynodegmi</name>
    <dbReference type="NCBI Taxonomy" id="28189"/>
    <lineage>
        <taxon>Bacteria</taxon>
        <taxon>Pseudomonadati</taxon>
        <taxon>Bacteroidota</taxon>
        <taxon>Flavobacteriia</taxon>
        <taxon>Flavobacteriales</taxon>
        <taxon>Flavobacteriaceae</taxon>
        <taxon>Capnocytophaga</taxon>
    </lineage>
</organism>
<dbReference type="AlphaFoldDB" id="A0A0B7GYJ8"/>
<name>A0A0B7GYJ8_9FLAO</name>
<dbReference type="SUPFAM" id="SSF49785">
    <property type="entry name" value="Galactose-binding domain-like"/>
    <property type="match status" value="1"/>
</dbReference>
<protein>
    <recommendedName>
        <fullName evidence="3">DUF1735 domain-containing protein</fullName>
    </recommendedName>
</protein>
<proteinExistence type="predicted"/>
<dbReference type="InterPro" id="IPR008979">
    <property type="entry name" value="Galactose-bd-like_sf"/>
</dbReference>
<dbReference type="Gene3D" id="2.60.120.260">
    <property type="entry name" value="Galactose-binding domain-like"/>
    <property type="match status" value="1"/>
</dbReference>
<dbReference type="STRING" id="28189.CCYN74_230020"/>
<dbReference type="RefSeq" id="WP_041989466.1">
    <property type="nucleotide sequence ID" value="NZ_CDOD01000002.1"/>
</dbReference>
<evidence type="ECO:0000313" key="2">
    <source>
        <dbReference type="Proteomes" id="UP000038055"/>
    </source>
</evidence>
<dbReference type="PROSITE" id="PS51257">
    <property type="entry name" value="PROKAR_LIPOPROTEIN"/>
    <property type="match status" value="1"/>
</dbReference>
<reference evidence="2" key="1">
    <citation type="submission" date="2015-01" db="EMBL/GenBank/DDBJ databases">
        <authorList>
            <person name="MANFREDI Pablo"/>
        </authorList>
    </citation>
    <scope>NUCLEOTIDE SEQUENCE [LARGE SCALE GENOMIC DNA]</scope>
    <source>
        <strain evidence="2">Ccyn2B</strain>
    </source>
</reference>
<evidence type="ECO:0000313" key="1">
    <source>
        <dbReference type="EMBL" id="CEN32426.1"/>
    </source>
</evidence>
<gene>
    <name evidence="1" type="ORF">CCYN2B_100006</name>
</gene>